<protein>
    <submittedName>
        <fullName evidence="2">Uncharacterized protein</fullName>
    </submittedName>
</protein>
<comment type="caution">
    <text evidence="2">The sequence shown here is derived from an EMBL/GenBank/DDBJ whole genome shotgun (WGS) entry which is preliminary data.</text>
</comment>
<feature type="region of interest" description="Disordered" evidence="1">
    <location>
        <begin position="21"/>
        <end position="77"/>
    </location>
</feature>
<name>A0AAD7JQY7_9AGAR</name>
<gene>
    <name evidence="2" type="ORF">DFH07DRAFT_1005758</name>
</gene>
<dbReference type="EMBL" id="JARJLG010000025">
    <property type="protein sequence ID" value="KAJ7769620.1"/>
    <property type="molecule type" value="Genomic_DNA"/>
</dbReference>
<organism evidence="2 3">
    <name type="scientific">Mycena maculata</name>
    <dbReference type="NCBI Taxonomy" id="230809"/>
    <lineage>
        <taxon>Eukaryota</taxon>
        <taxon>Fungi</taxon>
        <taxon>Dikarya</taxon>
        <taxon>Basidiomycota</taxon>
        <taxon>Agaricomycotina</taxon>
        <taxon>Agaricomycetes</taxon>
        <taxon>Agaricomycetidae</taxon>
        <taxon>Agaricales</taxon>
        <taxon>Marasmiineae</taxon>
        <taxon>Mycenaceae</taxon>
        <taxon>Mycena</taxon>
    </lineage>
</organism>
<keyword evidence="3" id="KW-1185">Reference proteome</keyword>
<dbReference type="Proteomes" id="UP001215280">
    <property type="component" value="Unassembled WGS sequence"/>
</dbReference>
<evidence type="ECO:0000313" key="3">
    <source>
        <dbReference type="Proteomes" id="UP001215280"/>
    </source>
</evidence>
<proteinExistence type="predicted"/>
<feature type="compositionally biased region" description="Pro residues" evidence="1">
    <location>
        <begin position="25"/>
        <end position="36"/>
    </location>
</feature>
<feature type="region of interest" description="Disordered" evidence="1">
    <location>
        <begin position="134"/>
        <end position="205"/>
    </location>
</feature>
<feature type="compositionally biased region" description="Low complexity" evidence="1">
    <location>
        <begin position="64"/>
        <end position="77"/>
    </location>
</feature>
<feature type="compositionally biased region" description="Pro residues" evidence="1">
    <location>
        <begin position="172"/>
        <end position="189"/>
    </location>
</feature>
<feature type="compositionally biased region" description="Polar residues" evidence="1">
    <location>
        <begin position="50"/>
        <end position="63"/>
    </location>
</feature>
<evidence type="ECO:0000313" key="2">
    <source>
        <dbReference type="EMBL" id="KAJ7769620.1"/>
    </source>
</evidence>
<evidence type="ECO:0000256" key="1">
    <source>
        <dbReference type="SAM" id="MobiDB-lite"/>
    </source>
</evidence>
<dbReference type="AlphaFoldDB" id="A0AAD7JQY7"/>
<sequence>MESPSSISFLSSHYSDDDLVSLPGSPYPLPGSPYPPETRDLGGSTLDYPASSSSYGHGYLTTTPLPSSSSGSSSHPPLLPRPLLLPLSHHLPPLPPFPFWKASEEQSMGWRLCCQPILQSIRELVAGLWRPAAPPLSPLHEPGRAPTAPGALGGRDEPRPSWYTPAQRPVPSAQPPPARPPPGSGPPPTFIHFNRSSNAPSNPDPVRMLEVRDVVVAIVLDPDPRNTILRAMGQRTHRSRSRSISSSYRSSRHPSRHPSAPPICRSALGRTSSALPFSGIYRASVSVSVPLASSLP</sequence>
<accession>A0AAD7JQY7</accession>
<reference evidence="2" key="1">
    <citation type="submission" date="2023-03" db="EMBL/GenBank/DDBJ databases">
        <title>Massive genome expansion in bonnet fungi (Mycena s.s.) driven by repeated elements and novel gene families across ecological guilds.</title>
        <authorList>
            <consortium name="Lawrence Berkeley National Laboratory"/>
            <person name="Harder C.B."/>
            <person name="Miyauchi S."/>
            <person name="Viragh M."/>
            <person name="Kuo A."/>
            <person name="Thoen E."/>
            <person name="Andreopoulos B."/>
            <person name="Lu D."/>
            <person name="Skrede I."/>
            <person name="Drula E."/>
            <person name="Henrissat B."/>
            <person name="Morin E."/>
            <person name="Kohler A."/>
            <person name="Barry K."/>
            <person name="LaButti K."/>
            <person name="Morin E."/>
            <person name="Salamov A."/>
            <person name="Lipzen A."/>
            <person name="Mereny Z."/>
            <person name="Hegedus B."/>
            <person name="Baldrian P."/>
            <person name="Stursova M."/>
            <person name="Weitz H."/>
            <person name="Taylor A."/>
            <person name="Grigoriev I.V."/>
            <person name="Nagy L.G."/>
            <person name="Martin F."/>
            <person name="Kauserud H."/>
        </authorList>
    </citation>
    <scope>NUCLEOTIDE SEQUENCE</scope>
    <source>
        <strain evidence="2">CBHHK188m</strain>
    </source>
</reference>
<feature type="region of interest" description="Disordered" evidence="1">
    <location>
        <begin position="233"/>
        <end position="264"/>
    </location>
</feature>